<dbReference type="Gene3D" id="1.25.40.10">
    <property type="entry name" value="Tetratricopeptide repeat domain"/>
    <property type="match status" value="1"/>
</dbReference>
<comment type="caution">
    <text evidence="9">The sequence shown here is derived from an EMBL/GenBank/DDBJ whole genome shotgun (WGS) entry which is preliminary data.</text>
</comment>
<dbReference type="GO" id="GO:0008270">
    <property type="term" value="F:zinc ion binding"/>
    <property type="evidence" value="ECO:0007669"/>
    <property type="project" value="UniProtKB-KW"/>
</dbReference>
<dbReference type="PROSITE" id="PS50865">
    <property type="entry name" value="ZF_MYND_2"/>
    <property type="match status" value="1"/>
</dbReference>
<feature type="repeat" description="TPR" evidence="7">
    <location>
        <begin position="64"/>
        <end position="97"/>
    </location>
</feature>
<evidence type="ECO:0000256" key="2">
    <source>
        <dbReference type="ARBA" id="ARBA00022737"/>
    </source>
</evidence>
<evidence type="ECO:0000256" key="4">
    <source>
        <dbReference type="ARBA" id="ARBA00022803"/>
    </source>
</evidence>
<evidence type="ECO:0000313" key="10">
    <source>
        <dbReference type="Proteomes" id="UP001265746"/>
    </source>
</evidence>
<gene>
    <name evidence="9" type="ORF">N8I77_005986</name>
</gene>
<dbReference type="Proteomes" id="UP001265746">
    <property type="component" value="Unassembled WGS sequence"/>
</dbReference>
<keyword evidence="10" id="KW-1185">Reference proteome</keyword>
<dbReference type="GO" id="GO:0042802">
    <property type="term" value="F:identical protein binding"/>
    <property type="evidence" value="ECO:0007669"/>
    <property type="project" value="InterPro"/>
</dbReference>
<protein>
    <recommendedName>
        <fullName evidence="8">MYND-type domain-containing protein</fullName>
    </recommendedName>
</protein>
<evidence type="ECO:0000256" key="6">
    <source>
        <dbReference type="PROSITE-ProRule" id="PRU00134"/>
    </source>
</evidence>
<evidence type="ECO:0000256" key="7">
    <source>
        <dbReference type="PROSITE-ProRule" id="PRU00339"/>
    </source>
</evidence>
<dbReference type="InterPro" id="IPR011990">
    <property type="entry name" value="TPR-like_helical_dom_sf"/>
</dbReference>
<organism evidence="9 10">
    <name type="scientific">Phomopsis amygdali</name>
    <name type="common">Fusicoccum amygdali</name>
    <dbReference type="NCBI Taxonomy" id="1214568"/>
    <lineage>
        <taxon>Eukaryota</taxon>
        <taxon>Fungi</taxon>
        <taxon>Dikarya</taxon>
        <taxon>Ascomycota</taxon>
        <taxon>Pezizomycotina</taxon>
        <taxon>Sordariomycetes</taxon>
        <taxon>Sordariomycetidae</taxon>
        <taxon>Diaporthales</taxon>
        <taxon>Diaporthaceae</taxon>
        <taxon>Diaporthe</taxon>
    </lineage>
</organism>
<keyword evidence="1" id="KW-0479">Metal-binding</keyword>
<keyword evidence="2" id="KW-0677">Repeat</keyword>
<dbReference type="Pfam" id="PF01753">
    <property type="entry name" value="zf-MYND"/>
    <property type="match status" value="1"/>
</dbReference>
<dbReference type="InterPro" id="IPR002893">
    <property type="entry name" value="Znf_MYND"/>
</dbReference>
<dbReference type="AlphaFoldDB" id="A0AAD9SFL8"/>
<dbReference type="SUPFAM" id="SSF48452">
    <property type="entry name" value="TPR-like"/>
    <property type="match status" value="1"/>
</dbReference>
<sequence>MDIFHDTHVMRSEGDALAAMIAIEKNNDAHAAQRAGRYDEAIRLHTEALQAKIKFHGEQSAEAAYSSNGLGSAYLLAGKLDEAEDAFRKALKIRDDAAFGGMERGPRKYAAETRDNMARVLEARGDFPGARELRLKGADQGHTICGCVDCVTPGGTMLSRPQLKACGACHSVFYCSPICQKRDWVKRHKPLCKKYTASKQSNAAPARADASA</sequence>
<dbReference type="InterPro" id="IPR019734">
    <property type="entry name" value="TPR_rpt"/>
</dbReference>
<dbReference type="SUPFAM" id="SSF144232">
    <property type="entry name" value="HIT/MYND zinc finger-like"/>
    <property type="match status" value="1"/>
</dbReference>
<feature type="domain" description="MYND-type" evidence="8">
    <location>
        <begin position="147"/>
        <end position="192"/>
    </location>
</feature>
<dbReference type="Gene3D" id="6.10.140.2220">
    <property type="match status" value="1"/>
</dbReference>
<evidence type="ECO:0000313" key="9">
    <source>
        <dbReference type="EMBL" id="KAK2607302.1"/>
    </source>
</evidence>
<evidence type="ECO:0000259" key="8">
    <source>
        <dbReference type="PROSITE" id="PS50865"/>
    </source>
</evidence>
<dbReference type="PANTHER" id="PTHR45641">
    <property type="entry name" value="TETRATRICOPEPTIDE REPEAT PROTEIN (AFU_ORTHOLOGUE AFUA_6G03870)"/>
    <property type="match status" value="1"/>
</dbReference>
<keyword evidence="3 6" id="KW-0863">Zinc-finger</keyword>
<dbReference type="Pfam" id="PF13424">
    <property type="entry name" value="TPR_12"/>
    <property type="match status" value="1"/>
</dbReference>
<dbReference type="Pfam" id="PF07721">
    <property type="entry name" value="TPR_4"/>
    <property type="match status" value="1"/>
</dbReference>
<reference evidence="9" key="1">
    <citation type="submission" date="2023-06" db="EMBL/GenBank/DDBJ databases">
        <authorList>
            <person name="Noh H."/>
        </authorList>
    </citation>
    <scope>NUCLEOTIDE SEQUENCE</scope>
    <source>
        <strain evidence="9">DUCC20226</strain>
    </source>
</reference>
<evidence type="ECO:0000256" key="5">
    <source>
        <dbReference type="ARBA" id="ARBA00022833"/>
    </source>
</evidence>
<evidence type="ECO:0000256" key="1">
    <source>
        <dbReference type="ARBA" id="ARBA00022723"/>
    </source>
</evidence>
<dbReference type="PANTHER" id="PTHR45641:SF1">
    <property type="entry name" value="AAA+ ATPASE DOMAIN-CONTAINING PROTEIN"/>
    <property type="match status" value="1"/>
</dbReference>
<dbReference type="PROSITE" id="PS50005">
    <property type="entry name" value="TPR"/>
    <property type="match status" value="1"/>
</dbReference>
<dbReference type="SMART" id="SM00028">
    <property type="entry name" value="TPR"/>
    <property type="match status" value="2"/>
</dbReference>
<dbReference type="InterPro" id="IPR011717">
    <property type="entry name" value="TPR-4"/>
</dbReference>
<name>A0AAD9SFL8_PHOAM</name>
<evidence type="ECO:0000256" key="3">
    <source>
        <dbReference type="ARBA" id="ARBA00022771"/>
    </source>
</evidence>
<dbReference type="EMBL" id="JAUJFL010000003">
    <property type="protein sequence ID" value="KAK2607302.1"/>
    <property type="molecule type" value="Genomic_DNA"/>
</dbReference>
<proteinExistence type="predicted"/>
<keyword evidence="5" id="KW-0862">Zinc</keyword>
<accession>A0AAD9SFL8</accession>
<keyword evidence="4 7" id="KW-0802">TPR repeat</keyword>